<dbReference type="AlphaFoldDB" id="A0A1I3SYU4"/>
<keyword evidence="3 10" id="KW-0813">Transport</keyword>
<proteinExistence type="inferred from homology"/>
<dbReference type="InterPro" id="IPR001185">
    <property type="entry name" value="MS_channel"/>
</dbReference>
<comment type="function">
    <text evidence="10">Channel that opens in response to stretch forces in the membrane lipid bilayer. May participate in the regulation of osmotic pressure changes within the cell.</text>
</comment>
<evidence type="ECO:0000256" key="10">
    <source>
        <dbReference type="HAMAP-Rule" id="MF_00115"/>
    </source>
</evidence>
<evidence type="ECO:0000256" key="3">
    <source>
        <dbReference type="ARBA" id="ARBA00022448"/>
    </source>
</evidence>
<keyword evidence="7 10" id="KW-0406">Ion transport</keyword>
<dbReference type="PROSITE" id="PS01327">
    <property type="entry name" value="MSCL"/>
    <property type="match status" value="1"/>
</dbReference>
<reference evidence="12" key="1">
    <citation type="submission" date="2016-10" db="EMBL/GenBank/DDBJ databases">
        <authorList>
            <person name="Varghese N."/>
            <person name="Submissions S."/>
        </authorList>
    </citation>
    <scope>NUCLEOTIDE SEQUENCE [LARGE SCALE GENOMIC DNA]</scope>
    <source>
        <strain evidence="12">DSM 26348</strain>
    </source>
</reference>
<comment type="subcellular location">
    <subcellularLocation>
        <location evidence="1 10">Cell membrane</location>
        <topology evidence="1 10">Multi-pass membrane protein</topology>
    </subcellularLocation>
</comment>
<dbReference type="HAMAP" id="MF_00115">
    <property type="entry name" value="MscL"/>
    <property type="match status" value="1"/>
</dbReference>
<dbReference type="Pfam" id="PF01741">
    <property type="entry name" value="MscL"/>
    <property type="match status" value="1"/>
</dbReference>
<dbReference type="EMBL" id="FOQD01000026">
    <property type="protein sequence ID" value="SFJ63392.1"/>
    <property type="molecule type" value="Genomic_DNA"/>
</dbReference>
<feature type="transmembrane region" description="Helical" evidence="10">
    <location>
        <begin position="32"/>
        <end position="65"/>
    </location>
</feature>
<keyword evidence="8 10" id="KW-0472">Membrane</keyword>
<dbReference type="Gene3D" id="1.10.1200.120">
    <property type="entry name" value="Large-conductance mechanosensitive channel, MscL, domain 1"/>
    <property type="match status" value="1"/>
</dbReference>
<evidence type="ECO:0000256" key="7">
    <source>
        <dbReference type="ARBA" id="ARBA00023065"/>
    </source>
</evidence>
<dbReference type="InterPro" id="IPR019823">
    <property type="entry name" value="Mechanosensitive_channel_CS"/>
</dbReference>
<comment type="subunit">
    <text evidence="10">Homopentamer.</text>
</comment>
<dbReference type="InterPro" id="IPR037673">
    <property type="entry name" value="MSC/AndL"/>
</dbReference>
<organism evidence="11 12">
    <name type="scientific">Planctomicrobium piriforme</name>
    <dbReference type="NCBI Taxonomy" id="1576369"/>
    <lineage>
        <taxon>Bacteria</taxon>
        <taxon>Pseudomonadati</taxon>
        <taxon>Planctomycetota</taxon>
        <taxon>Planctomycetia</taxon>
        <taxon>Planctomycetales</taxon>
        <taxon>Planctomycetaceae</taxon>
        <taxon>Planctomicrobium</taxon>
    </lineage>
</organism>
<keyword evidence="12" id="KW-1185">Reference proteome</keyword>
<evidence type="ECO:0000256" key="2">
    <source>
        <dbReference type="ARBA" id="ARBA00007254"/>
    </source>
</evidence>
<evidence type="ECO:0000256" key="5">
    <source>
        <dbReference type="ARBA" id="ARBA00022692"/>
    </source>
</evidence>
<dbReference type="InterPro" id="IPR036019">
    <property type="entry name" value="MscL_channel"/>
</dbReference>
<evidence type="ECO:0000313" key="11">
    <source>
        <dbReference type="EMBL" id="SFJ63392.1"/>
    </source>
</evidence>
<dbReference type="STRING" id="1576369.SAMN05421753_12623"/>
<keyword evidence="9 10" id="KW-0407">Ion channel</keyword>
<dbReference type="NCBIfam" id="TIGR00220">
    <property type="entry name" value="mscL"/>
    <property type="match status" value="1"/>
</dbReference>
<evidence type="ECO:0000256" key="8">
    <source>
        <dbReference type="ARBA" id="ARBA00023136"/>
    </source>
</evidence>
<dbReference type="OrthoDB" id="9810350at2"/>
<dbReference type="SUPFAM" id="SSF81330">
    <property type="entry name" value="Gated mechanosensitive channel"/>
    <property type="match status" value="1"/>
</dbReference>
<dbReference type="RefSeq" id="WP_092056941.1">
    <property type="nucleotide sequence ID" value="NZ_FOQD01000026.1"/>
</dbReference>
<evidence type="ECO:0000313" key="12">
    <source>
        <dbReference type="Proteomes" id="UP000199518"/>
    </source>
</evidence>
<keyword evidence="4 10" id="KW-1003">Cell membrane</keyword>
<feature type="transmembrane region" description="Helical" evidence="10">
    <location>
        <begin position="85"/>
        <end position="106"/>
    </location>
</feature>
<name>A0A1I3SYU4_9PLAN</name>
<comment type="similarity">
    <text evidence="2 10">Belongs to the MscL family.</text>
</comment>
<evidence type="ECO:0000256" key="1">
    <source>
        <dbReference type="ARBA" id="ARBA00004651"/>
    </source>
</evidence>
<dbReference type="GO" id="GO:0008381">
    <property type="term" value="F:mechanosensitive monoatomic ion channel activity"/>
    <property type="evidence" value="ECO:0007669"/>
    <property type="project" value="UniProtKB-UniRule"/>
</dbReference>
<evidence type="ECO:0000256" key="9">
    <source>
        <dbReference type="ARBA" id="ARBA00023303"/>
    </source>
</evidence>
<gene>
    <name evidence="10" type="primary">mscL</name>
    <name evidence="11" type="ORF">SAMN05421753_12623</name>
</gene>
<evidence type="ECO:0000256" key="4">
    <source>
        <dbReference type="ARBA" id="ARBA00022475"/>
    </source>
</evidence>
<keyword evidence="6 10" id="KW-1133">Transmembrane helix</keyword>
<dbReference type="PRINTS" id="PR01264">
    <property type="entry name" value="MECHCHANNEL"/>
</dbReference>
<dbReference type="PANTHER" id="PTHR30266:SF2">
    <property type="entry name" value="LARGE-CONDUCTANCE MECHANOSENSITIVE CHANNEL"/>
    <property type="match status" value="1"/>
</dbReference>
<keyword evidence="5 10" id="KW-0812">Transmembrane</keyword>
<dbReference type="Proteomes" id="UP000199518">
    <property type="component" value="Unassembled WGS sequence"/>
</dbReference>
<dbReference type="PANTHER" id="PTHR30266">
    <property type="entry name" value="MECHANOSENSITIVE CHANNEL MSCL"/>
    <property type="match status" value="1"/>
</dbReference>
<protein>
    <recommendedName>
        <fullName evidence="10">Large-conductance mechanosensitive channel</fullName>
    </recommendedName>
</protein>
<sequence length="147" mass="16204">MADETKSSSFNPLSAGRSLFDEFKSFAFKGNVVDLAVGVIIGTAFGGLVTSLVKNIIMPAIALFTWSKTGYEKWEVAYDGKTVPVGLFVGDVLNFLVVALVLFIFIKKFLGWLMKSRKEEVKAPPPLTKDQELLTEIRDLLLSKSQP</sequence>
<dbReference type="GO" id="GO:0005886">
    <property type="term" value="C:plasma membrane"/>
    <property type="evidence" value="ECO:0007669"/>
    <property type="project" value="UniProtKB-SubCell"/>
</dbReference>
<accession>A0A1I3SYU4</accession>
<evidence type="ECO:0000256" key="6">
    <source>
        <dbReference type="ARBA" id="ARBA00022989"/>
    </source>
</evidence>